<gene>
    <name evidence="5" type="ORF">GKO32_16050</name>
</gene>
<dbReference type="RefSeq" id="WP_154757668.1">
    <property type="nucleotide sequence ID" value="NZ_WMBA01000022.1"/>
</dbReference>
<keyword evidence="6" id="KW-1185">Reference proteome</keyword>
<dbReference type="PROSITE" id="PS50949">
    <property type="entry name" value="HTH_GNTR"/>
    <property type="match status" value="1"/>
</dbReference>
<dbReference type="OrthoDB" id="8664638at2"/>
<dbReference type="Pfam" id="PF07729">
    <property type="entry name" value="FCD"/>
    <property type="match status" value="1"/>
</dbReference>
<protein>
    <submittedName>
        <fullName evidence="5">FCD domain-containing protein</fullName>
    </submittedName>
</protein>
<keyword evidence="1" id="KW-0805">Transcription regulation</keyword>
<dbReference type="GO" id="GO:0003677">
    <property type="term" value="F:DNA binding"/>
    <property type="evidence" value="ECO:0007669"/>
    <property type="project" value="UniProtKB-KW"/>
</dbReference>
<reference evidence="5 6" key="1">
    <citation type="submission" date="2019-11" db="EMBL/GenBank/DDBJ databases">
        <title>Draft genome of Amycolatopsis RM579.</title>
        <authorList>
            <person name="Duangmal K."/>
            <person name="Mingma R."/>
        </authorList>
    </citation>
    <scope>NUCLEOTIDE SEQUENCE [LARGE SCALE GENOMIC DNA]</scope>
    <source>
        <strain evidence="5 6">RM579</strain>
    </source>
</reference>
<dbReference type="CDD" id="cd07377">
    <property type="entry name" value="WHTH_GntR"/>
    <property type="match status" value="1"/>
</dbReference>
<dbReference type="GO" id="GO:0003700">
    <property type="term" value="F:DNA-binding transcription factor activity"/>
    <property type="evidence" value="ECO:0007669"/>
    <property type="project" value="InterPro"/>
</dbReference>
<dbReference type="SMART" id="SM00345">
    <property type="entry name" value="HTH_GNTR"/>
    <property type="match status" value="1"/>
</dbReference>
<keyword evidence="3" id="KW-0804">Transcription</keyword>
<dbReference type="Gene3D" id="1.20.120.530">
    <property type="entry name" value="GntR ligand-binding domain-like"/>
    <property type="match status" value="1"/>
</dbReference>
<sequence length="257" mass="29013">MPRRTFVAGVERVHIPESRQAIPYLHSHLRELILDGTLVPGTKLSQVTLAEQLGVSRTPLREVLRMLQEERLVIIEPNQRTRIAEFDPEELDQIYASRIMLETLAVSMSLGGWCSSAHREGKKLLTAMRRAARTRDINAWFDAHGRFHKLLTARAGDSFRKQLQVLSDRAIRPIRIYQLSEPDTWQAAGQAEHTQILDAVMAGDERAAVTGMARHLARTAFRVLKDCAPEYTPTAVPHAVALLDRRPPQDLRLPRGA</sequence>
<dbReference type="PANTHER" id="PTHR43537:SF5">
    <property type="entry name" value="UXU OPERON TRANSCRIPTIONAL REGULATOR"/>
    <property type="match status" value="1"/>
</dbReference>
<name>A0A6N7YR28_9PSEU</name>
<dbReference type="PANTHER" id="PTHR43537">
    <property type="entry name" value="TRANSCRIPTIONAL REGULATOR, GNTR FAMILY"/>
    <property type="match status" value="1"/>
</dbReference>
<dbReference type="Pfam" id="PF00392">
    <property type="entry name" value="GntR"/>
    <property type="match status" value="1"/>
</dbReference>
<dbReference type="Proteomes" id="UP000440096">
    <property type="component" value="Unassembled WGS sequence"/>
</dbReference>
<dbReference type="EMBL" id="WMBA01000022">
    <property type="protein sequence ID" value="MTD55477.1"/>
    <property type="molecule type" value="Genomic_DNA"/>
</dbReference>
<dbReference type="SMART" id="SM00895">
    <property type="entry name" value="FCD"/>
    <property type="match status" value="1"/>
</dbReference>
<dbReference type="Gene3D" id="1.10.10.10">
    <property type="entry name" value="Winged helix-like DNA-binding domain superfamily/Winged helix DNA-binding domain"/>
    <property type="match status" value="1"/>
</dbReference>
<evidence type="ECO:0000313" key="6">
    <source>
        <dbReference type="Proteomes" id="UP000440096"/>
    </source>
</evidence>
<accession>A0A6N7YR28</accession>
<feature type="domain" description="HTH gntR-type" evidence="4">
    <location>
        <begin position="19"/>
        <end position="86"/>
    </location>
</feature>
<dbReference type="InterPro" id="IPR000524">
    <property type="entry name" value="Tscrpt_reg_HTH_GntR"/>
</dbReference>
<dbReference type="AlphaFoldDB" id="A0A6N7YR28"/>
<evidence type="ECO:0000256" key="1">
    <source>
        <dbReference type="ARBA" id="ARBA00023015"/>
    </source>
</evidence>
<keyword evidence="2" id="KW-0238">DNA-binding</keyword>
<proteinExistence type="predicted"/>
<organism evidence="5 6">
    <name type="scientific">Amycolatopsis pithecellobii</name>
    <dbReference type="NCBI Taxonomy" id="664692"/>
    <lineage>
        <taxon>Bacteria</taxon>
        <taxon>Bacillati</taxon>
        <taxon>Actinomycetota</taxon>
        <taxon>Actinomycetes</taxon>
        <taxon>Pseudonocardiales</taxon>
        <taxon>Pseudonocardiaceae</taxon>
        <taxon>Amycolatopsis</taxon>
    </lineage>
</organism>
<dbReference type="SUPFAM" id="SSF48008">
    <property type="entry name" value="GntR ligand-binding domain-like"/>
    <property type="match status" value="1"/>
</dbReference>
<dbReference type="InterPro" id="IPR036388">
    <property type="entry name" value="WH-like_DNA-bd_sf"/>
</dbReference>
<evidence type="ECO:0000256" key="2">
    <source>
        <dbReference type="ARBA" id="ARBA00023125"/>
    </source>
</evidence>
<dbReference type="InterPro" id="IPR011711">
    <property type="entry name" value="GntR_C"/>
</dbReference>
<dbReference type="InterPro" id="IPR008920">
    <property type="entry name" value="TF_FadR/GntR_C"/>
</dbReference>
<comment type="caution">
    <text evidence="5">The sequence shown here is derived from an EMBL/GenBank/DDBJ whole genome shotgun (WGS) entry which is preliminary data.</text>
</comment>
<dbReference type="SUPFAM" id="SSF46785">
    <property type="entry name" value="Winged helix' DNA-binding domain"/>
    <property type="match status" value="1"/>
</dbReference>
<evidence type="ECO:0000313" key="5">
    <source>
        <dbReference type="EMBL" id="MTD55477.1"/>
    </source>
</evidence>
<evidence type="ECO:0000256" key="3">
    <source>
        <dbReference type="ARBA" id="ARBA00023163"/>
    </source>
</evidence>
<dbReference type="InterPro" id="IPR036390">
    <property type="entry name" value="WH_DNA-bd_sf"/>
</dbReference>
<evidence type="ECO:0000259" key="4">
    <source>
        <dbReference type="PROSITE" id="PS50949"/>
    </source>
</evidence>